<reference evidence="10" key="2">
    <citation type="journal article" date="2019" name="Int. J. Syst. Evol. Microbiol.">
        <title>The Global Catalogue of Microorganisms (GCM) 10K type strain sequencing project: providing services to taxonomists for standard genome sequencing and annotation.</title>
        <authorList>
            <consortium name="The Broad Institute Genomics Platform"/>
            <consortium name="The Broad Institute Genome Sequencing Center for Infectious Disease"/>
            <person name="Wu L."/>
            <person name="Ma J."/>
        </authorList>
    </citation>
    <scope>NUCLEOTIDE SEQUENCE [LARGE SCALE GENOMIC DNA]</scope>
    <source>
        <strain evidence="10">NBRC 105830</strain>
    </source>
</reference>
<comment type="subcellular location">
    <subcellularLocation>
        <location evidence="1">Membrane</location>
        <topology evidence="1">Multi-pass membrane protein</topology>
    </subcellularLocation>
</comment>
<organism evidence="7 10">
    <name type="scientific">Arsenicicoccus piscis</name>
    <dbReference type="NCBI Taxonomy" id="673954"/>
    <lineage>
        <taxon>Bacteria</taxon>
        <taxon>Bacillati</taxon>
        <taxon>Actinomycetota</taxon>
        <taxon>Actinomycetes</taxon>
        <taxon>Micrococcales</taxon>
        <taxon>Intrasporangiaceae</taxon>
        <taxon>Arsenicicoccus</taxon>
    </lineage>
</organism>
<reference evidence="7" key="3">
    <citation type="submission" date="2023-02" db="EMBL/GenBank/DDBJ databases">
        <authorList>
            <person name="Sun Q."/>
            <person name="Mori K."/>
        </authorList>
    </citation>
    <scope>NUCLEOTIDE SEQUENCE</scope>
    <source>
        <strain evidence="7">NBRC 105830</strain>
    </source>
</reference>
<comment type="caution">
    <text evidence="7">The sequence shown here is derived from an EMBL/GenBank/DDBJ whole genome shotgun (WGS) entry which is preliminary data.</text>
</comment>
<feature type="transmembrane region" description="Helical" evidence="5">
    <location>
        <begin position="152"/>
        <end position="171"/>
    </location>
</feature>
<proteinExistence type="predicted"/>
<keyword evidence="4 5" id="KW-0472">Membrane</keyword>
<keyword evidence="3 5" id="KW-1133">Transmembrane helix</keyword>
<evidence type="ECO:0000313" key="9">
    <source>
        <dbReference type="EMBL" id="GMA22221.1"/>
    </source>
</evidence>
<evidence type="ECO:0000313" key="10">
    <source>
        <dbReference type="Proteomes" id="UP001157109"/>
    </source>
</evidence>
<gene>
    <name evidence="7" type="ORF">GCM10025862_35290</name>
    <name evidence="8" type="ORF">GCM10025862_41960</name>
    <name evidence="9" type="ORF">GCM10025862_42440</name>
</gene>
<evidence type="ECO:0000259" key="6">
    <source>
        <dbReference type="Pfam" id="PF05154"/>
    </source>
</evidence>
<dbReference type="EMBL" id="BSUJ01000001">
    <property type="protein sequence ID" value="GMA21508.1"/>
    <property type="molecule type" value="Genomic_DNA"/>
</dbReference>
<evidence type="ECO:0000313" key="8">
    <source>
        <dbReference type="EMBL" id="GMA22173.1"/>
    </source>
</evidence>
<dbReference type="EMBL" id="BSUJ01000007">
    <property type="protein sequence ID" value="GMA22221.1"/>
    <property type="molecule type" value="Genomic_DNA"/>
</dbReference>
<accession>A0ABQ6HSN8</accession>
<evidence type="ECO:0000256" key="5">
    <source>
        <dbReference type="SAM" id="Phobius"/>
    </source>
</evidence>
<dbReference type="InterPro" id="IPR050932">
    <property type="entry name" value="TM2D1-3-like"/>
</dbReference>
<dbReference type="EMBL" id="BSUJ01000006">
    <property type="protein sequence ID" value="GMA22173.1"/>
    <property type="molecule type" value="Genomic_DNA"/>
</dbReference>
<feature type="transmembrane region" description="Helical" evidence="5">
    <location>
        <begin position="121"/>
        <end position="140"/>
    </location>
</feature>
<evidence type="ECO:0000313" key="7">
    <source>
        <dbReference type="EMBL" id="GMA21508.1"/>
    </source>
</evidence>
<keyword evidence="2 5" id="KW-0812">Transmembrane</keyword>
<dbReference type="Pfam" id="PF05154">
    <property type="entry name" value="TM2"/>
    <property type="match status" value="1"/>
</dbReference>
<sequence>MTESVQNPHVPQHPTSHELAPAQVQMTPSAPVPVPQQIVPSGWPQVAQQSAAMSSGIAFPGTGSSTYRVNIAGIEQGPYPVEHVRALARTGQLAPTDAVSYAGQAWVPATSAPGIFSDKSYIAALLISFFLGALGIDRFYLGYIGLGVAKLFLGWLTFGIWPLIDFILIAVRQVPDAHGRPLR</sequence>
<evidence type="ECO:0000256" key="4">
    <source>
        <dbReference type="ARBA" id="ARBA00023136"/>
    </source>
</evidence>
<dbReference type="PANTHER" id="PTHR21016:SF25">
    <property type="entry name" value="TM2 DOMAIN-CONTAINING PROTEIN DDB_G0277895-RELATED"/>
    <property type="match status" value="1"/>
</dbReference>
<feature type="domain" description="TM2" evidence="6">
    <location>
        <begin position="118"/>
        <end position="167"/>
    </location>
</feature>
<dbReference type="PANTHER" id="PTHR21016">
    <property type="entry name" value="BETA-AMYLOID BINDING PROTEIN-RELATED"/>
    <property type="match status" value="1"/>
</dbReference>
<dbReference type="Proteomes" id="UP001157109">
    <property type="component" value="Unassembled WGS sequence"/>
</dbReference>
<dbReference type="InterPro" id="IPR007829">
    <property type="entry name" value="TM2"/>
</dbReference>
<evidence type="ECO:0000256" key="1">
    <source>
        <dbReference type="ARBA" id="ARBA00004141"/>
    </source>
</evidence>
<name>A0ABQ6HSN8_9MICO</name>
<evidence type="ECO:0000256" key="2">
    <source>
        <dbReference type="ARBA" id="ARBA00022692"/>
    </source>
</evidence>
<keyword evidence="10" id="KW-1185">Reference proteome</keyword>
<reference evidence="7" key="1">
    <citation type="journal article" date="2014" name="Int. J. Syst. Evol. Microbiol.">
        <title>Complete genome of a new Firmicutes species belonging to the dominant human colonic microbiota ('Ruminococcus bicirculans') reveals two chromosomes and a selective capacity to utilize plant glucans.</title>
        <authorList>
            <consortium name="NISC Comparative Sequencing Program"/>
            <person name="Wegmann U."/>
            <person name="Louis P."/>
            <person name="Goesmann A."/>
            <person name="Henrissat B."/>
            <person name="Duncan S.H."/>
            <person name="Flint H.J."/>
        </authorList>
    </citation>
    <scope>NUCLEOTIDE SEQUENCE</scope>
    <source>
        <strain evidence="7">NBRC 105830</strain>
    </source>
</reference>
<dbReference type="RefSeq" id="WP_241443443.1">
    <property type="nucleotide sequence ID" value="NZ_BSUJ01000001.1"/>
</dbReference>
<protein>
    <recommendedName>
        <fullName evidence="6">TM2 domain-containing protein</fullName>
    </recommendedName>
</protein>
<evidence type="ECO:0000256" key="3">
    <source>
        <dbReference type="ARBA" id="ARBA00022989"/>
    </source>
</evidence>